<dbReference type="Proteomes" id="UP000006882">
    <property type="component" value="Chromosome G4"/>
</dbReference>
<evidence type="ECO:0000313" key="7">
    <source>
        <dbReference type="EMBL" id="ONI14143.1"/>
    </source>
</evidence>
<organism evidence="7 8">
    <name type="scientific">Prunus persica</name>
    <name type="common">Peach</name>
    <name type="synonym">Amygdalus persica</name>
    <dbReference type="NCBI Taxonomy" id="3760"/>
    <lineage>
        <taxon>Eukaryota</taxon>
        <taxon>Viridiplantae</taxon>
        <taxon>Streptophyta</taxon>
        <taxon>Embryophyta</taxon>
        <taxon>Tracheophyta</taxon>
        <taxon>Spermatophyta</taxon>
        <taxon>Magnoliopsida</taxon>
        <taxon>eudicotyledons</taxon>
        <taxon>Gunneridae</taxon>
        <taxon>Pentapetalae</taxon>
        <taxon>rosids</taxon>
        <taxon>fabids</taxon>
        <taxon>Rosales</taxon>
        <taxon>Rosaceae</taxon>
        <taxon>Amygdaloideae</taxon>
        <taxon>Amygdaleae</taxon>
        <taxon>Prunus</taxon>
    </lineage>
</organism>
<keyword evidence="8" id="KW-1185">Reference proteome</keyword>
<evidence type="ECO:0000256" key="2">
    <source>
        <dbReference type="ARBA" id="ARBA00004470"/>
    </source>
</evidence>
<dbReference type="EMBL" id="CM007654">
    <property type="protein sequence ID" value="ONI14143.1"/>
    <property type="molecule type" value="Genomic_DNA"/>
</dbReference>
<dbReference type="GO" id="GO:0004089">
    <property type="term" value="F:carbonate dehydratase activity"/>
    <property type="evidence" value="ECO:0007669"/>
    <property type="project" value="UniProtKB-EC"/>
</dbReference>
<sequence>MKPHQIKPICISSLLFFLLLFSHYSTAVEAQEVGKYNEINYIHTYSFFLLFFFVEKEKNLINHMHVYIVHIAEDEREFDYLQGSRKGPKQWGEMKKEWAACKNGVMQSPIDLSSQRVKLIPNLGKLNTTYKPCNATVKNRGHDISLTRDVKSMTDQKAKRNMGMIDPRKIKIGGKNYYRYMGSLTVPPCTEVVIWTIDRKIRTVSTDQVKLFRFAVHDYAEMNAGPVQPLNLREIQVYDRNARSTNNQQRV</sequence>
<evidence type="ECO:0000259" key="6">
    <source>
        <dbReference type="PROSITE" id="PS51144"/>
    </source>
</evidence>
<dbReference type="Gramene" id="ONI14143">
    <property type="protein sequence ID" value="ONI14143"/>
    <property type="gene ID" value="PRUPE_4G264600"/>
</dbReference>
<keyword evidence="5" id="KW-0732">Signal</keyword>
<evidence type="ECO:0000256" key="3">
    <source>
        <dbReference type="ARBA" id="ARBA00006365"/>
    </source>
</evidence>
<dbReference type="GO" id="GO:0009570">
    <property type="term" value="C:chloroplast stroma"/>
    <property type="evidence" value="ECO:0007669"/>
    <property type="project" value="UniProtKB-SubCell"/>
</dbReference>
<dbReference type="InterPro" id="IPR001148">
    <property type="entry name" value="CA_dom"/>
</dbReference>
<dbReference type="CDD" id="cd03124">
    <property type="entry name" value="alpha_CA_prokaryotic_like"/>
    <property type="match status" value="1"/>
</dbReference>
<dbReference type="InterPro" id="IPR036398">
    <property type="entry name" value="CA_dom_sf"/>
</dbReference>
<reference evidence="7 8" key="1">
    <citation type="journal article" date="2013" name="Nat. Genet.">
        <title>The high-quality draft genome of peach (Prunus persica) identifies unique patterns of genetic diversity, domestication and genome evolution.</title>
        <authorList>
            <consortium name="International Peach Genome Initiative"/>
            <person name="Verde I."/>
            <person name="Abbott A.G."/>
            <person name="Scalabrin S."/>
            <person name="Jung S."/>
            <person name="Shu S."/>
            <person name="Marroni F."/>
            <person name="Zhebentyayeva T."/>
            <person name="Dettori M.T."/>
            <person name="Grimwood J."/>
            <person name="Cattonaro F."/>
            <person name="Zuccolo A."/>
            <person name="Rossini L."/>
            <person name="Jenkins J."/>
            <person name="Vendramin E."/>
            <person name="Meisel L.A."/>
            <person name="Decroocq V."/>
            <person name="Sosinski B."/>
            <person name="Prochnik S."/>
            <person name="Mitros T."/>
            <person name="Policriti A."/>
            <person name="Cipriani G."/>
            <person name="Dondini L."/>
            <person name="Ficklin S."/>
            <person name="Goodstein D.M."/>
            <person name="Xuan P."/>
            <person name="Del Fabbro C."/>
            <person name="Aramini V."/>
            <person name="Copetti D."/>
            <person name="Gonzalez S."/>
            <person name="Horner D.S."/>
            <person name="Falchi R."/>
            <person name="Lucas S."/>
            <person name="Mica E."/>
            <person name="Maldonado J."/>
            <person name="Lazzari B."/>
            <person name="Bielenberg D."/>
            <person name="Pirona R."/>
            <person name="Miculan M."/>
            <person name="Barakat A."/>
            <person name="Testolin R."/>
            <person name="Stella A."/>
            <person name="Tartarini S."/>
            <person name="Tonutti P."/>
            <person name="Arus P."/>
            <person name="Orellana A."/>
            <person name="Wells C."/>
            <person name="Main D."/>
            <person name="Vizzotto G."/>
            <person name="Silva H."/>
            <person name="Salamini F."/>
            <person name="Schmutz J."/>
            <person name="Morgante M."/>
            <person name="Rokhsar D.S."/>
        </authorList>
    </citation>
    <scope>NUCLEOTIDE SEQUENCE [LARGE SCALE GENOMIC DNA]</scope>
    <source>
        <strain evidence="8">cv. Nemared</strain>
    </source>
</reference>
<proteinExistence type="inferred from homology"/>
<accession>A0A251PRE2</accession>
<feature type="chain" id="PRO_5013281630" description="Alpha-carbonic anhydrase domain-containing protein" evidence="5">
    <location>
        <begin position="31"/>
        <end position="251"/>
    </location>
</feature>
<evidence type="ECO:0000313" key="8">
    <source>
        <dbReference type="Proteomes" id="UP000006882"/>
    </source>
</evidence>
<dbReference type="PANTHER" id="PTHR18952:SF201">
    <property type="entry name" value="CARBONIC ANHYDRASE"/>
    <property type="match status" value="1"/>
</dbReference>
<evidence type="ECO:0000256" key="4">
    <source>
        <dbReference type="ARBA" id="ARBA00048348"/>
    </source>
</evidence>
<dbReference type="AlphaFoldDB" id="A0A251PRE2"/>
<dbReference type="InterPro" id="IPR023561">
    <property type="entry name" value="Carbonic_anhydrase_a-class"/>
</dbReference>
<feature type="signal peptide" evidence="5">
    <location>
        <begin position="1"/>
        <end position="30"/>
    </location>
</feature>
<comment type="similarity">
    <text evidence="3">Belongs to the alpha-class carbonic anhydrase family.</text>
</comment>
<comment type="catalytic activity">
    <reaction evidence="4">
        <text>hydrogencarbonate + H(+) = CO2 + H2O</text>
        <dbReference type="Rhea" id="RHEA:10748"/>
        <dbReference type="ChEBI" id="CHEBI:15377"/>
        <dbReference type="ChEBI" id="CHEBI:15378"/>
        <dbReference type="ChEBI" id="CHEBI:16526"/>
        <dbReference type="ChEBI" id="CHEBI:17544"/>
        <dbReference type="EC" id="4.2.1.1"/>
    </reaction>
</comment>
<dbReference type="GO" id="GO:0016836">
    <property type="term" value="F:hydro-lyase activity"/>
    <property type="evidence" value="ECO:0000318"/>
    <property type="project" value="GO_Central"/>
</dbReference>
<feature type="domain" description="Alpha-carbonic anhydrase" evidence="6">
    <location>
        <begin position="1"/>
        <end position="239"/>
    </location>
</feature>
<name>A0A251PRE2_PRUPE</name>
<dbReference type="PROSITE" id="PS51144">
    <property type="entry name" value="ALPHA_CA_2"/>
    <property type="match status" value="1"/>
</dbReference>
<gene>
    <name evidence="7" type="ORF">PRUPE_4G264600</name>
</gene>
<dbReference type="Gene3D" id="3.10.200.10">
    <property type="entry name" value="Alpha carbonic anhydrase"/>
    <property type="match status" value="2"/>
</dbReference>
<dbReference type="InterPro" id="IPR041891">
    <property type="entry name" value="Alpha_CA_prokaryot-like"/>
</dbReference>
<protein>
    <recommendedName>
        <fullName evidence="6">Alpha-carbonic anhydrase domain-containing protein</fullName>
    </recommendedName>
</protein>
<evidence type="ECO:0000256" key="1">
    <source>
        <dbReference type="ARBA" id="ARBA00002904"/>
    </source>
</evidence>
<dbReference type="SUPFAM" id="SSF51069">
    <property type="entry name" value="Carbonic anhydrase"/>
    <property type="match status" value="1"/>
</dbReference>
<comment type="function">
    <text evidence="1">Reversible hydration of carbon dioxide.</text>
</comment>
<dbReference type="Pfam" id="PF00194">
    <property type="entry name" value="Carb_anhydrase"/>
    <property type="match status" value="1"/>
</dbReference>
<dbReference type="GO" id="GO:0008270">
    <property type="term" value="F:zinc ion binding"/>
    <property type="evidence" value="ECO:0007669"/>
    <property type="project" value="InterPro"/>
</dbReference>
<comment type="subcellular location">
    <subcellularLocation>
        <location evidence="2">Plastid</location>
        <location evidence="2">Chloroplast stroma</location>
    </subcellularLocation>
</comment>
<dbReference type="SMART" id="SM01057">
    <property type="entry name" value="Carb_anhydrase"/>
    <property type="match status" value="1"/>
</dbReference>
<dbReference type="STRING" id="3760.A0A251PRE2"/>
<dbReference type="PANTHER" id="PTHR18952">
    <property type="entry name" value="CARBONIC ANHYDRASE"/>
    <property type="match status" value="1"/>
</dbReference>
<evidence type="ECO:0000256" key="5">
    <source>
        <dbReference type="SAM" id="SignalP"/>
    </source>
</evidence>